<organism evidence="3 4">
    <name type="scientific">Winogradskyella damuponensis</name>
    <dbReference type="NCBI Taxonomy" id="943939"/>
    <lineage>
        <taxon>Bacteria</taxon>
        <taxon>Pseudomonadati</taxon>
        <taxon>Bacteroidota</taxon>
        <taxon>Flavobacteriia</taxon>
        <taxon>Flavobacteriales</taxon>
        <taxon>Flavobacteriaceae</taxon>
        <taxon>Winogradskyella</taxon>
    </lineage>
</organism>
<reference evidence="4" key="1">
    <citation type="journal article" date="2019" name="Int. J. Syst. Evol. Microbiol.">
        <title>The Global Catalogue of Microorganisms (GCM) 10K type strain sequencing project: providing services to taxonomists for standard genome sequencing and annotation.</title>
        <authorList>
            <consortium name="The Broad Institute Genomics Platform"/>
            <consortium name="The Broad Institute Genome Sequencing Center for Infectious Disease"/>
            <person name="Wu L."/>
            <person name="Ma J."/>
        </authorList>
    </citation>
    <scope>NUCLEOTIDE SEQUENCE [LARGE SCALE GENOMIC DNA]</scope>
    <source>
        <strain evidence="4">JCM 17633</strain>
    </source>
</reference>
<evidence type="ECO:0000313" key="4">
    <source>
        <dbReference type="Proteomes" id="UP001501682"/>
    </source>
</evidence>
<dbReference type="PANTHER" id="PTHR12526">
    <property type="entry name" value="GLYCOSYLTRANSFERASE"/>
    <property type="match status" value="1"/>
</dbReference>
<dbReference type="Proteomes" id="UP001501682">
    <property type="component" value="Unassembled WGS sequence"/>
</dbReference>
<dbReference type="EMBL" id="BAABCB010000018">
    <property type="protein sequence ID" value="GAA4243617.1"/>
    <property type="molecule type" value="Genomic_DNA"/>
</dbReference>
<dbReference type="Pfam" id="PF00534">
    <property type="entry name" value="Glycos_transf_1"/>
    <property type="match status" value="1"/>
</dbReference>
<accession>A0ABP8CV21</accession>
<dbReference type="SUPFAM" id="SSF53756">
    <property type="entry name" value="UDP-Glycosyltransferase/glycogen phosphorylase"/>
    <property type="match status" value="1"/>
</dbReference>
<name>A0ABP8CV21_9FLAO</name>
<dbReference type="RefSeq" id="WP_344714199.1">
    <property type="nucleotide sequence ID" value="NZ_BAABCB010000018.1"/>
</dbReference>
<proteinExistence type="predicted"/>
<feature type="domain" description="Glycosyl transferase family 1" evidence="1">
    <location>
        <begin position="182"/>
        <end position="317"/>
    </location>
</feature>
<dbReference type="InterPro" id="IPR001296">
    <property type="entry name" value="Glyco_trans_1"/>
</dbReference>
<dbReference type="PANTHER" id="PTHR12526:SF630">
    <property type="entry name" value="GLYCOSYLTRANSFERASE"/>
    <property type="match status" value="1"/>
</dbReference>
<protein>
    <submittedName>
        <fullName evidence="3">N-acetylgalactosamine-N, N'-diacetylbacillosaminyl -diphospho-undecaprenol 4-alpha-N-acetylgalactosaminyltransferase</fullName>
    </submittedName>
</protein>
<evidence type="ECO:0000259" key="1">
    <source>
        <dbReference type="Pfam" id="PF00534"/>
    </source>
</evidence>
<keyword evidence="4" id="KW-1185">Reference proteome</keyword>
<dbReference type="CDD" id="cd03811">
    <property type="entry name" value="GT4_GT28_WabH-like"/>
    <property type="match status" value="1"/>
</dbReference>
<dbReference type="InterPro" id="IPR028098">
    <property type="entry name" value="Glyco_trans_4-like_N"/>
</dbReference>
<evidence type="ECO:0000313" key="3">
    <source>
        <dbReference type="EMBL" id="GAA4243617.1"/>
    </source>
</evidence>
<evidence type="ECO:0000259" key="2">
    <source>
        <dbReference type="Pfam" id="PF13439"/>
    </source>
</evidence>
<dbReference type="Pfam" id="PF13439">
    <property type="entry name" value="Glyco_transf_4"/>
    <property type="match status" value="1"/>
</dbReference>
<comment type="caution">
    <text evidence="3">The sequence shown here is derived from an EMBL/GenBank/DDBJ whole genome shotgun (WGS) entry which is preliminary data.</text>
</comment>
<feature type="domain" description="Glycosyltransferase subfamily 4-like N-terminal" evidence="2">
    <location>
        <begin position="19"/>
        <end position="174"/>
    </location>
</feature>
<gene>
    <name evidence="3" type="primary">pglJ_1</name>
    <name evidence="3" type="ORF">GCM10022292_18910</name>
</gene>
<sequence>MSNQPKIKIMFILPSLSAGGAERVISFVSQNIDKEKFQPLLVIAGFKKDAAYDVSNVEVTYLNKPRILTALPSIISSIKNRKPQIVVSSISHVNTAMSMLSPFFKKTKFIGREATVLSKRGNEKKIRQWSPFRLLPNGFKNLDALICQSQDMAEDMITNFNIPKKSIYVINNPISNLPEVKQTQPTTKIKKFITVGRLTEVKGHLRLLDILSKLDQPFSYTIIGKGNLKDEIFEKAKALGIYDNIEHVPFTNKVNDYIAEHDLFLQGSYVEGFPNALLESCVVGTPVIAFKAPGGTKEIIENGINGFLVENEEEYLQKLKDSKTWNPKDVRASVYKKFNKDVILQQYEDLFENIVKN</sequence>
<dbReference type="Gene3D" id="3.40.50.2000">
    <property type="entry name" value="Glycogen Phosphorylase B"/>
    <property type="match status" value="2"/>
</dbReference>